<protein>
    <recommendedName>
        <fullName evidence="4">NADH-ubiquinone oxidoreductase chain 6</fullName>
        <ecNumber evidence="3">7.1.1.2</ecNumber>
    </recommendedName>
    <alternativeName>
        <fullName evidence="14">NADH dehydrogenase subunit 6</fullName>
    </alternativeName>
</protein>
<evidence type="ECO:0000256" key="4">
    <source>
        <dbReference type="ARBA" id="ARBA00021095"/>
    </source>
</evidence>
<dbReference type="EMBL" id="KY039135">
    <property type="protein sequence ID" value="ATF28640.1"/>
    <property type="molecule type" value="Genomic_DNA"/>
</dbReference>
<comment type="subcellular location">
    <subcellularLocation>
        <location evidence="1">Mitochondrion membrane</location>
        <topology evidence="1">Multi-pass membrane protein</topology>
    </subcellularLocation>
</comment>
<evidence type="ECO:0000256" key="2">
    <source>
        <dbReference type="ARBA" id="ARBA00005698"/>
    </source>
</evidence>
<evidence type="ECO:0000256" key="14">
    <source>
        <dbReference type="ARBA" id="ARBA00031019"/>
    </source>
</evidence>
<dbReference type="PANTHER" id="PTHR11435:SF1">
    <property type="entry name" value="NADH-UBIQUINONE OXIDOREDUCTASE CHAIN 6"/>
    <property type="match status" value="1"/>
</dbReference>
<reference evidence="17" key="1">
    <citation type="journal article" date="2017" name="Sci. Rep.">
        <title>Deep-level phylogeny of Cicadomorpha inferred from mitochondrial genomes sequenced by NGS.</title>
        <authorList>
            <person name="Song N."/>
            <person name="Cai W."/>
            <person name="Li H."/>
        </authorList>
    </citation>
    <scope>NUCLEOTIDE SEQUENCE</scope>
</reference>
<evidence type="ECO:0000256" key="12">
    <source>
        <dbReference type="ARBA" id="ARBA00023128"/>
    </source>
</evidence>
<organism evidence="17">
    <name type="scientific">Phlogotettix sp. EMHAU-15090801</name>
    <dbReference type="NCBI Taxonomy" id="2040464"/>
    <lineage>
        <taxon>Eukaryota</taxon>
        <taxon>Metazoa</taxon>
        <taxon>Ecdysozoa</taxon>
        <taxon>Arthropoda</taxon>
        <taxon>Hexapoda</taxon>
        <taxon>Insecta</taxon>
        <taxon>Pterygota</taxon>
        <taxon>Neoptera</taxon>
        <taxon>Paraneoptera</taxon>
        <taxon>Hemiptera</taxon>
        <taxon>Auchenorrhyncha</taxon>
        <taxon>Membracoidea</taxon>
        <taxon>Cicadellidae</taxon>
        <taxon>Deltocephalinae</taxon>
        <taxon>Scaphoideini</taxon>
        <taxon>Phlogotettix</taxon>
    </lineage>
</organism>
<sequence length="160" mass="18693">MKATLLKIMMFISMSISMMKTPMSMGVLLMTYTMLTTFLMSKMLTSSWMSMIIFLMLIGGLLILFMYMSSIASNEKFTPNIMIMLMTMIIIFPIEEMMNEIQINEKQEKFIKEETMTLTKIYNEKSMLITLMMFIYLLLTMIAVTKIIKIYKGPLRSKNI</sequence>
<geneLocation type="mitochondrion" evidence="17"/>
<evidence type="ECO:0000256" key="3">
    <source>
        <dbReference type="ARBA" id="ARBA00012944"/>
    </source>
</evidence>
<evidence type="ECO:0000256" key="15">
    <source>
        <dbReference type="ARBA" id="ARBA00049551"/>
    </source>
</evidence>
<evidence type="ECO:0000256" key="1">
    <source>
        <dbReference type="ARBA" id="ARBA00004225"/>
    </source>
</evidence>
<evidence type="ECO:0000313" key="17">
    <source>
        <dbReference type="EMBL" id="ATF28640.1"/>
    </source>
</evidence>
<dbReference type="InterPro" id="IPR050269">
    <property type="entry name" value="ComplexI_Subunit6"/>
</dbReference>
<evidence type="ECO:0000256" key="6">
    <source>
        <dbReference type="ARBA" id="ARBA00022660"/>
    </source>
</evidence>
<gene>
    <name evidence="17" type="primary">nad6</name>
</gene>
<keyword evidence="8" id="KW-1278">Translocase</keyword>
<evidence type="ECO:0000256" key="16">
    <source>
        <dbReference type="SAM" id="Phobius"/>
    </source>
</evidence>
<evidence type="ECO:0000256" key="10">
    <source>
        <dbReference type="ARBA" id="ARBA00022989"/>
    </source>
</evidence>
<evidence type="ECO:0000256" key="11">
    <source>
        <dbReference type="ARBA" id="ARBA00023027"/>
    </source>
</evidence>
<dbReference type="EC" id="7.1.1.2" evidence="3"/>
<proteinExistence type="inferred from homology"/>
<dbReference type="PANTHER" id="PTHR11435">
    <property type="entry name" value="NADH UBIQUINONE OXIDOREDUCTASE SUBUNIT ND6"/>
    <property type="match status" value="1"/>
</dbReference>
<keyword evidence="6" id="KW-0679">Respiratory chain</keyword>
<evidence type="ECO:0000256" key="9">
    <source>
        <dbReference type="ARBA" id="ARBA00022982"/>
    </source>
</evidence>
<evidence type="ECO:0000256" key="7">
    <source>
        <dbReference type="ARBA" id="ARBA00022692"/>
    </source>
</evidence>
<keyword evidence="11" id="KW-0520">NAD</keyword>
<keyword evidence="12 17" id="KW-0496">Mitochondrion</keyword>
<keyword evidence="13 16" id="KW-0472">Membrane</keyword>
<comment type="similarity">
    <text evidence="2">Belongs to the complex I subunit 6 family.</text>
</comment>
<accession>A0A291C509</accession>
<comment type="catalytic activity">
    <reaction evidence="15">
        <text>a ubiquinone + NADH + 5 H(+)(in) = a ubiquinol + NAD(+) + 4 H(+)(out)</text>
        <dbReference type="Rhea" id="RHEA:29091"/>
        <dbReference type="Rhea" id="RHEA-COMP:9565"/>
        <dbReference type="Rhea" id="RHEA-COMP:9566"/>
        <dbReference type="ChEBI" id="CHEBI:15378"/>
        <dbReference type="ChEBI" id="CHEBI:16389"/>
        <dbReference type="ChEBI" id="CHEBI:17976"/>
        <dbReference type="ChEBI" id="CHEBI:57540"/>
        <dbReference type="ChEBI" id="CHEBI:57945"/>
        <dbReference type="EC" id="7.1.1.2"/>
    </reaction>
</comment>
<keyword evidence="5" id="KW-0813">Transport</keyword>
<feature type="transmembrane region" description="Helical" evidence="16">
    <location>
        <begin position="77"/>
        <end position="94"/>
    </location>
</feature>
<evidence type="ECO:0000256" key="13">
    <source>
        <dbReference type="ARBA" id="ARBA00023136"/>
    </source>
</evidence>
<name>A0A291C509_9HEMI</name>
<keyword evidence="10 16" id="KW-1133">Transmembrane helix</keyword>
<dbReference type="GO" id="GO:0031966">
    <property type="term" value="C:mitochondrial membrane"/>
    <property type="evidence" value="ECO:0007669"/>
    <property type="project" value="UniProtKB-SubCell"/>
</dbReference>
<feature type="transmembrane region" description="Helical" evidence="16">
    <location>
        <begin position="126"/>
        <end position="148"/>
    </location>
</feature>
<keyword evidence="7 16" id="KW-0812">Transmembrane</keyword>
<dbReference type="GO" id="GO:0008137">
    <property type="term" value="F:NADH dehydrogenase (ubiquinone) activity"/>
    <property type="evidence" value="ECO:0007669"/>
    <property type="project" value="UniProtKB-EC"/>
</dbReference>
<feature type="transmembrane region" description="Helical" evidence="16">
    <location>
        <begin position="51"/>
        <end position="70"/>
    </location>
</feature>
<dbReference type="AlphaFoldDB" id="A0A291C509"/>
<evidence type="ECO:0000256" key="5">
    <source>
        <dbReference type="ARBA" id="ARBA00022448"/>
    </source>
</evidence>
<keyword evidence="9" id="KW-0249">Electron transport</keyword>
<evidence type="ECO:0000256" key="8">
    <source>
        <dbReference type="ARBA" id="ARBA00022967"/>
    </source>
</evidence>